<dbReference type="AlphaFoldDB" id="W0RKP2"/>
<dbReference type="GO" id="GO:0004521">
    <property type="term" value="F:RNA endonuclease activity"/>
    <property type="evidence" value="ECO:0007669"/>
    <property type="project" value="UniProtKB-UniRule"/>
</dbReference>
<dbReference type="Gene3D" id="3.40.390.30">
    <property type="entry name" value="Metalloproteases ('zincins'), catalytic domain"/>
    <property type="match status" value="1"/>
</dbReference>
<dbReference type="PROSITE" id="PS01306">
    <property type="entry name" value="UPF0054"/>
    <property type="match status" value="1"/>
</dbReference>
<dbReference type="Proteomes" id="UP000019151">
    <property type="component" value="Chromosome"/>
</dbReference>
<dbReference type="GO" id="GO:0006364">
    <property type="term" value="P:rRNA processing"/>
    <property type="evidence" value="ECO:0007669"/>
    <property type="project" value="UniProtKB-UniRule"/>
</dbReference>
<dbReference type="PANTHER" id="PTHR46986">
    <property type="entry name" value="ENDORIBONUCLEASE YBEY, CHLOROPLASTIC"/>
    <property type="match status" value="1"/>
</dbReference>
<dbReference type="STRING" id="861299.J421_3353"/>
<accession>W0RKP2</accession>
<dbReference type="HOGENOM" id="CLU_106710_3_2_0"/>
<feature type="binding site" evidence="7">
    <location>
        <position position="116"/>
    </location>
    <ligand>
        <name>Zn(2+)</name>
        <dbReference type="ChEBI" id="CHEBI:29105"/>
        <note>catalytic</note>
    </ligand>
</feature>
<dbReference type="HAMAP" id="MF_00009">
    <property type="entry name" value="Endoribonucl_YbeY"/>
    <property type="match status" value="1"/>
</dbReference>
<evidence type="ECO:0000256" key="5">
    <source>
        <dbReference type="ARBA" id="ARBA00022801"/>
    </source>
</evidence>
<organism evidence="8 9">
    <name type="scientific">Gemmatirosa kalamazoonensis</name>
    <dbReference type="NCBI Taxonomy" id="861299"/>
    <lineage>
        <taxon>Bacteria</taxon>
        <taxon>Pseudomonadati</taxon>
        <taxon>Gemmatimonadota</taxon>
        <taxon>Gemmatimonadia</taxon>
        <taxon>Gemmatimonadales</taxon>
        <taxon>Gemmatimonadaceae</taxon>
        <taxon>Gemmatirosa</taxon>
    </lineage>
</organism>
<dbReference type="InParanoid" id="W0RKP2"/>
<dbReference type="GO" id="GO:0008270">
    <property type="term" value="F:zinc ion binding"/>
    <property type="evidence" value="ECO:0007669"/>
    <property type="project" value="UniProtKB-UniRule"/>
</dbReference>
<keyword evidence="8" id="KW-0645">Protease</keyword>
<name>W0RKP2_9BACT</name>
<proteinExistence type="inferred from homology"/>
<evidence type="ECO:0000256" key="3">
    <source>
        <dbReference type="ARBA" id="ARBA00022723"/>
    </source>
</evidence>
<dbReference type="KEGG" id="gba:J421_3353"/>
<keyword evidence="4 7" id="KW-0255">Endonuclease</keyword>
<dbReference type="PANTHER" id="PTHR46986:SF1">
    <property type="entry name" value="ENDORIBONUCLEASE YBEY, CHLOROPLASTIC"/>
    <property type="match status" value="1"/>
</dbReference>
<evidence type="ECO:0000256" key="6">
    <source>
        <dbReference type="ARBA" id="ARBA00022833"/>
    </source>
</evidence>
<dbReference type="InterPro" id="IPR002036">
    <property type="entry name" value="YbeY"/>
</dbReference>
<dbReference type="eggNOG" id="COG0319">
    <property type="taxonomic scope" value="Bacteria"/>
</dbReference>
<dbReference type="GO" id="GO:0004222">
    <property type="term" value="F:metalloendopeptidase activity"/>
    <property type="evidence" value="ECO:0007669"/>
    <property type="project" value="InterPro"/>
</dbReference>
<keyword evidence="7" id="KW-0963">Cytoplasm</keyword>
<keyword evidence="7" id="KW-0690">Ribosome biogenesis</keyword>
<keyword evidence="8" id="KW-0482">Metalloprotease</keyword>
<evidence type="ECO:0000256" key="1">
    <source>
        <dbReference type="ARBA" id="ARBA00010875"/>
    </source>
</evidence>
<dbReference type="FunCoup" id="W0RKP2">
    <property type="interactions" value="395"/>
</dbReference>
<feature type="binding site" evidence="7">
    <location>
        <position position="122"/>
    </location>
    <ligand>
        <name>Zn(2+)</name>
        <dbReference type="ChEBI" id="CHEBI:29105"/>
        <note>catalytic</note>
    </ligand>
</feature>
<feature type="binding site" evidence="7">
    <location>
        <position position="112"/>
    </location>
    <ligand>
        <name>Zn(2+)</name>
        <dbReference type="ChEBI" id="CHEBI:29105"/>
        <note>catalytic</note>
    </ligand>
</feature>
<dbReference type="RefSeq" id="WP_025412356.1">
    <property type="nucleotide sequence ID" value="NZ_CP007128.1"/>
</dbReference>
<dbReference type="EC" id="3.1.-.-" evidence="7"/>
<dbReference type="NCBIfam" id="TIGR00043">
    <property type="entry name" value="rRNA maturation RNase YbeY"/>
    <property type="match status" value="1"/>
</dbReference>
<keyword evidence="3 7" id="KW-0479">Metal-binding</keyword>
<dbReference type="GO" id="GO:0006508">
    <property type="term" value="P:proteolysis"/>
    <property type="evidence" value="ECO:0007669"/>
    <property type="project" value="UniProtKB-KW"/>
</dbReference>
<dbReference type="InterPro" id="IPR020549">
    <property type="entry name" value="YbeY_CS"/>
</dbReference>
<evidence type="ECO:0000313" key="8">
    <source>
        <dbReference type="EMBL" id="AHG90890.1"/>
    </source>
</evidence>
<evidence type="ECO:0000313" key="9">
    <source>
        <dbReference type="Proteomes" id="UP000019151"/>
    </source>
</evidence>
<dbReference type="SUPFAM" id="SSF55486">
    <property type="entry name" value="Metalloproteases ('zincins'), catalytic domain"/>
    <property type="match status" value="1"/>
</dbReference>
<keyword evidence="5 7" id="KW-0378">Hydrolase</keyword>
<dbReference type="InterPro" id="IPR023091">
    <property type="entry name" value="MetalPrtase_cat_dom_sf_prd"/>
</dbReference>
<evidence type="ECO:0000256" key="2">
    <source>
        <dbReference type="ARBA" id="ARBA00022722"/>
    </source>
</evidence>
<comment type="function">
    <text evidence="7">Single strand-specific metallo-endoribonuclease involved in late-stage 70S ribosome quality control and in maturation of the 3' terminus of the 16S rRNA.</text>
</comment>
<gene>
    <name evidence="7" type="primary">ybeY</name>
    <name evidence="8" type="ORF">J421_3353</name>
</gene>
<reference evidence="8 9" key="1">
    <citation type="journal article" date="2014" name="Genome Announc.">
        <title>Genome Sequence and Methylome of Soil Bacterium Gemmatirosa kalamazoonensis KBS708T, a Member of the Rarely Cultivated Gemmatimonadetes Phylum.</title>
        <authorList>
            <person name="Debruyn J.M."/>
            <person name="Radosevich M."/>
            <person name="Wommack K.E."/>
            <person name="Polson S.W."/>
            <person name="Hauser L.J."/>
            <person name="Fawaz M.N."/>
            <person name="Korlach J."/>
            <person name="Tsai Y.C."/>
        </authorList>
    </citation>
    <scope>NUCLEOTIDE SEQUENCE [LARGE SCALE GENOMIC DNA]</scope>
    <source>
        <strain evidence="8 9">KBS708</strain>
    </source>
</reference>
<protein>
    <recommendedName>
        <fullName evidence="7">Endoribonuclease YbeY</fullName>
        <ecNumber evidence="7">3.1.-.-</ecNumber>
    </recommendedName>
</protein>
<keyword evidence="7" id="KW-0698">rRNA processing</keyword>
<sequence length="152" mass="16950">MTDVHVDVATDGVRSPVARERVAQLARDVLRAERVRAAELSITFVAVERMAALNWTHLRHRGPTDIITFELPPAVPGAPVAGDIYIAPDVARENAARAGIGVREEIARLVVHGVLHALGHEHPEDEARTTSPMWRRQERLLDRLWNAREAVR</sequence>
<dbReference type="EMBL" id="CP007128">
    <property type="protein sequence ID" value="AHG90890.1"/>
    <property type="molecule type" value="Genomic_DNA"/>
</dbReference>
<dbReference type="GO" id="GO:0005737">
    <property type="term" value="C:cytoplasm"/>
    <property type="evidence" value="ECO:0007669"/>
    <property type="project" value="UniProtKB-SubCell"/>
</dbReference>
<dbReference type="OrthoDB" id="9811984at2"/>
<keyword evidence="2 7" id="KW-0540">Nuclease</keyword>
<comment type="subcellular location">
    <subcellularLocation>
        <location evidence="7">Cytoplasm</location>
    </subcellularLocation>
</comment>
<dbReference type="Pfam" id="PF02130">
    <property type="entry name" value="YbeY"/>
    <property type="match status" value="1"/>
</dbReference>
<comment type="cofactor">
    <cofactor evidence="7">
        <name>Zn(2+)</name>
        <dbReference type="ChEBI" id="CHEBI:29105"/>
    </cofactor>
    <text evidence="7">Binds 1 zinc ion.</text>
</comment>
<evidence type="ECO:0000256" key="4">
    <source>
        <dbReference type="ARBA" id="ARBA00022759"/>
    </source>
</evidence>
<keyword evidence="9" id="KW-1185">Reference proteome</keyword>
<comment type="similarity">
    <text evidence="1 7">Belongs to the endoribonuclease YbeY family.</text>
</comment>
<keyword evidence="6 7" id="KW-0862">Zinc</keyword>
<evidence type="ECO:0000256" key="7">
    <source>
        <dbReference type="HAMAP-Rule" id="MF_00009"/>
    </source>
</evidence>